<evidence type="ECO:0000313" key="6">
    <source>
        <dbReference type="EMBL" id="ANY71072.1"/>
    </source>
</evidence>
<accession>A0A1B2DTN6</accession>
<keyword evidence="3" id="KW-0804">Transcription</keyword>
<evidence type="ECO:0000256" key="1">
    <source>
        <dbReference type="ARBA" id="ARBA00023015"/>
    </source>
</evidence>
<dbReference type="PANTHER" id="PTHR47506">
    <property type="entry name" value="TRANSCRIPTIONAL REGULATORY PROTEIN"/>
    <property type="match status" value="1"/>
</dbReference>
<evidence type="ECO:0000256" key="4">
    <source>
        <dbReference type="PROSITE-ProRule" id="PRU00335"/>
    </source>
</evidence>
<dbReference type="AlphaFoldDB" id="A0A1B2DTN6"/>
<dbReference type="InterPro" id="IPR001647">
    <property type="entry name" value="HTH_TetR"/>
</dbReference>
<evidence type="ECO:0000259" key="5">
    <source>
        <dbReference type="PROSITE" id="PS50977"/>
    </source>
</evidence>
<dbReference type="EMBL" id="CP016808">
    <property type="protein sequence ID" value="ANY71072.1"/>
    <property type="molecule type" value="Genomic_DNA"/>
</dbReference>
<keyword evidence="2 4" id="KW-0238">DNA-binding</keyword>
<dbReference type="SUPFAM" id="SSF46689">
    <property type="entry name" value="Homeodomain-like"/>
    <property type="match status" value="1"/>
</dbReference>
<dbReference type="InterPro" id="IPR036271">
    <property type="entry name" value="Tet_transcr_reg_TetR-rel_C_sf"/>
</dbReference>
<organism evidence="6">
    <name type="scientific">Paenibacillus sp. BIHB 4019</name>
    <dbReference type="NCBI Taxonomy" id="1870819"/>
    <lineage>
        <taxon>Bacteria</taxon>
        <taxon>Bacillati</taxon>
        <taxon>Bacillota</taxon>
        <taxon>Bacilli</taxon>
        <taxon>Bacillales</taxon>
        <taxon>Paenibacillaceae</taxon>
        <taxon>Paenibacillus</taxon>
    </lineage>
</organism>
<dbReference type="Gene3D" id="1.10.357.10">
    <property type="entry name" value="Tetracycline Repressor, domain 2"/>
    <property type="match status" value="1"/>
</dbReference>
<dbReference type="PROSITE" id="PS50977">
    <property type="entry name" value="HTH_TETR_2"/>
    <property type="match status" value="1"/>
</dbReference>
<reference evidence="6" key="1">
    <citation type="submission" date="2016-08" db="EMBL/GenBank/DDBJ databases">
        <title>Complete Genome Seqeunce of Paenibacillus sp. BIHB 4019 from tea rhizoplane.</title>
        <authorList>
            <person name="Thakur R."/>
            <person name="Swarnkar M.K."/>
            <person name="Gulati A."/>
        </authorList>
    </citation>
    <scope>NUCLEOTIDE SEQUENCE [LARGE SCALE GENOMIC DNA]</scope>
    <source>
        <strain evidence="6">BIHB4019</strain>
    </source>
</reference>
<keyword evidence="1" id="KW-0805">Transcription regulation</keyword>
<dbReference type="PRINTS" id="PR00455">
    <property type="entry name" value="HTHTETR"/>
</dbReference>
<evidence type="ECO:0000256" key="3">
    <source>
        <dbReference type="ARBA" id="ARBA00023163"/>
    </source>
</evidence>
<dbReference type="InterPro" id="IPR009057">
    <property type="entry name" value="Homeodomain-like_sf"/>
</dbReference>
<dbReference type="PANTHER" id="PTHR47506:SF6">
    <property type="entry name" value="HTH-TYPE TRANSCRIPTIONAL REPRESSOR NEMR"/>
    <property type="match status" value="1"/>
</dbReference>
<evidence type="ECO:0000256" key="2">
    <source>
        <dbReference type="ARBA" id="ARBA00023125"/>
    </source>
</evidence>
<feature type="DNA-binding region" description="H-T-H motif" evidence="4">
    <location>
        <begin position="23"/>
        <end position="42"/>
    </location>
</feature>
<sequence length="197" mass="22547">MTLNRIKQAALTQFAVNGYEGASLAHIANEVGIKKQSIYTHFSGKDELFLEVFKDSFGKELQFVNQYFGSKQQDPFKEVLHNFLLQYLDRYEQDSNTNFFLRTVFFAPLHLKSEVVEQGNSFIDQLEEMLIPLFNAANLENNMRLSVDEDTAAIAFIAVLDGLFMEMLFGNAERTMRRLNASWSVYWSGIQQGSEGT</sequence>
<gene>
    <name evidence="6" type="ORF">BBD42_29785</name>
</gene>
<name>A0A1B2DTN6_9BACL</name>
<dbReference type="Pfam" id="PF00440">
    <property type="entry name" value="TetR_N"/>
    <property type="match status" value="1"/>
</dbReference>
<dbReference type="SUPFAM" id="SSF48498">
    <property type="entry name" value="Tetracyclin repressor-like, C-terminal domain"/>
    <property type="match status" value="1"/>
</dbReference>
<dbReference type="GO" id="GO:0003677">
    <property type="term" value="F:DNA binding"/>
    <property type="evidence" value="ECO:0007669"/>
    <property type="project" value="UniProtKB-UniRule"/>
</dbReference>
<feature type="domain" description="HTH tetR-type" evidence="5">
    <location>
        <begin position="1"/>
        <end position="60"/>
    </location>
</feature>
<protein>
    <recommendedName>
        <fullName evidence="5">HTH tetR-type domain-containing protein</fullName>
    </recommendedName>
</protein>
<dbReference type="Gene3D" id="1.10.10.60">
    <property type="entry name" value="Homeodomain-like"/>
    <property type="match status" value="1"/>
</dbReference>
<proteinExistence type="predicted"/>